<evidence type="ECO:0000256" key="1">
    <source>
        <dbReference type="SAM" id="MobiDB-lite"/>
    </source>
</evidence>
<evidence type="ECO:0000313" key="4">
    <source>
        <dbReference type="Proteomes" id="UP000272400"/>
    </source>
</evidence>
<dbReference type="RefSeq" id="WP_123661851.1">
    <property type="nucleotide sequence ID" value="NZ_RJKE01000001.1"/>
</dbReference>
<evidence type="ECO:0000259" key="2">
    <source>
        <dbReference type="Pfam" id="PF19575"/>
    </source>
</evidence>
<comment type="caution">
    <text evidence="3">The sequence shown here is derived from an EMBL/GenBank/DDBJ whole genome shotgun (WGS) entry which is preliminary data.</text>
</comment>
<dbReference type="EMBL" id="RJKE01000001">
    <property type="protein sequence ID" value="ROO82887.1"/>
    <property type="molecule type" value="Genomic_DNA"/>
</dbReference>
<gene>
    <name evidence="3" type="ORF">EDD29_0372</name>
</gene>
<dbReference type="Proteomes" id="UP000272400">
    <property type="component" value="Unassembled WGS sequence"/>
</dbReference>
<sequence>MSEAVKKGERLSGERREKLAKEIAEGYQAGRSIRQLAAETGRSYGAVHRLLVDTGVPLRGRGGARRPKSAPPSSQSKS</sequence>
<name>A0A3N1CNI3_9ACTN</name>
<keyword evidence="4" id="KW-1185">Reference proteome</keyword>
<dbReference type="Gene3D" id="1.10.10.60">
    <property type="entry name" value="Homeodomain-like"/>
    <property type="match status" value="1"/>
</dbReference>
<dbReference type="InterPro" id="IPR045745">
    <property type="entry name" value="HTH_58_Actinobacteria-type"/>
</dbReference>
<dbReference type="AlphaFoldDB" id="A0A3N1CNI3"/>
<dbReference type="Pfam" id="PF19575">
    <property type="entry name" value="HTH_58"/>
    <property type="match status" value="1"/>
</dbReference>
<accession>A0A3N1CNI3</accession>
<dbReference type="OrthoDB" id="3541261at2"/>
<feature type="domain" description="Helix-turn-helix" evidence="2">
    <location>
        <begin position="5"/>
        <end position="66"/>
    </location>
</feature>
<feature type="region of interest" description="Disordered" evidence="1">
    <location>
        <begin position="55"/>
        <end position="78"/>
    </location>
</feature>
<organism evidence="3 4">
    <name type="scientific">Actinocorallia herbida</name>
    <dbReference type="NCBI Taxonomy" id="58109"/>
    <lineage>
        <taxon>Bacteria</taxon>
        <taxon>Bacillati</taxon>
        <taxon>Actinomycetota</taxon>
        <taxon>Actinomycetes</taxon>
        <taxon>Streptosporangiales</taxon>
        <taxon>Thermomonosporaceae</taxon>
        <taxon>Actinocorallia</taxon>
    </lineage>
</organism>
<reference evidence="3 4" key="1">
    <citation type="submission" date="2018-11" db="EMBL/GenBank/DDBJ databases">
        <title>Sequencing the genomes of 1000 actinobacteria strains.</title>
        <authorList>
            <person name="Klenk H.-P."/>
        </authorList>
    </citation>
    <scope>NUCLEOTIDE SEQUENCE [LARGE SCALE GENOMIC DNA]</scope>
    <source>
        <strain evidence="3 4">DSM 44254</strain>
    </source>
</reference>
<proteinExistence type="predicted"/>
<evidence type="ECO:0000313" key="3">
    <source>
        <dbReference type="EMBL" id="ROO82887.1"/>
    </source>
</evidence>
<protein>
    <recommendedName>
        <fullName evidence="2">Helix-turn-helix domain-containing protein</fullName>
    </recommendedName>
</protein>